<protein>
    <recommendedName>
        <fullName evidence="6">FAD-binding PCMH-type domain-containing protein</fullName>
    </recommendedName>
</protein>
<evidence type="ECO:0000313" key="8">
    <source>
        <dbReference type="Proteomes" id="UP001430848"/>
    </source>
</evidence>
<dbReference type="InterPro" id="IPR050416">
    <property type="entry name" value="FAD-linked_Oxidoreductase"/>
</dbReference>
<dbReference type="InterPro" id="IPR012951">
    <property type="entry name" value="BBE"/>
</dbReference>
<comment type="cofactor">
    <cofactor evidence="1">
        <name>FAD</name>
        <dbReference type="ChEBI" id="CHEBI:57692"/>
    </cofactor>
</comment>
<comment type="caution">
    <text evidence="7">The sequence shown here is derived from an EMBL/GenBank/DDBJ whole genome shotgun (WGS) entry which is preliminary data.</text>
</comment>
<dbReference type="InterPro" id="IPR006094">
    <property type="entry name" value="Oxid_FAD_bind_N"/>
</dbReference>
<keyword evidence="3" id="KW-0285">Flavoprotein</keyword>
<dbReference type="InterPro" id="IPR016169">
    <property type="entry name" value="FAD-bd_PCMH_sub2"/>
</dbReference>
<evidence type="ECO:0000313" key="7">
    <source>
        <dbReference type="EMBL" id="KAK7709626.1"/>
    </source>
</evidence>
<accession>A0ABR1NPA1</accession>
<dbReference type="PANTHER" id="PTHR42973">
    <property type="entry name" value="BINDING OXIDOREDUCTASE, PUTATIVE (AFU_ORTHOLOGUE AFUA_1G17690)-RELATED"/>
    <property type="match status" value="1"/>
</dbReference>
<name>A0ABR1NPA1_DIAER</name>
<evidence type="ECO:0000259" key="6">
    <source>
        <dbReference type="PROSITE" id="PS51387"/>
    </source>
</evidence>
<keyword evidence="4" id="KW-0274">FAD</keyword>
<evidence type="ECO:0000256" key="1">
    <source>
        <dbReference type="ARBA" id="ARBA00001974"/>
    </source>
</evidence>
<dbReference type="InterPro" id="IPR036318">
    <property type="entry name" value="FAD-bd_PCMH-like_sf"/>
</dbReference>
<dbReference type="EMBL" id="JAKNSF020000167">
    <property type="protein sequence ID" value="KAK7709626.1"/>
    <property type="molecule type" value="Genomic_DNA"/>
</dbReference>
<evidence type="ECO:0000256" key="2">
    <source>
        <dbReference type="ARBA" id="ARBA00005466"/>
    </source>
</evidence>
<sequence length="499" mass="54535">MMTTEGKNKDPSEITSDSFLSEASIATKTALAITYLQDRSVPFIAAQSPTWAADTAAYNLRLPATPALLVYARTVKHVQDAVECGVAVALKVSARSGGHSYTSLGLGGENGHLVVDLTHMNSISVDENTHVATIGAGARLGDVARELFDNGGRAISHGSCPSVGLSGHVLHGGYGWASHSHGLTLDWLVGVDVVLANGTHVHCSQSENSDLFWAIRGAGSNFGIVTSYELATFAAPAVSVPFRVSLNWVTERQKMDGVTTLVEFARDMPADLNMRLMIHDGGDSALDGVYYGNTSNLSRILSPLLEKLGGTLKMHPGTWIQGLEHYAERNCLTPSTNEHGNFYATSLTLKDLSGYTLARFVRYWHRDAVALSSGGWFVQLDIHGGVNSAVSAVPNTATAYAHRDKIFLIQFYHFADNDNPYYPTSGIDILKNWVKVTTAPLQEDDYGMYINYSDSHLDRETAQKLYWAGNLERLRLFKKMYDPEELFYHPQSIEPAESR</sequence>
<dbReference type="PANTHER" id="PTHR42973:SF39">
    <property type="entry name" value="FAD-BINDING PCMH-TYPE DOMAIN-CONTAINING PROTEIN"/>
    <property type="match status" value="1"/>
</dbReference>
<dbReference type="Gene3D" id="3.40.462.20">
    <property type="match status" value="1"/>
</dbReference>
<organism evidence="7 8">
    <name type="scientific">Diaporthe eres</name>
    <name type="common">Phomopsis oblonga</name>
    <dbReference type="NCBI Taxonomy" id="83184"/>
    <lineage>
        <taxon>Eukaryota</taxon>
        <taxon>Fungi</taxon>
        <taxon>Dikarya</taxon>
        <taxon>Ascomycota</taxon>
        <taxon>Pezizomycotina</taxon>
        <taxon>Sordariomycetes</taxon>
        <taxon>Sordariomycetidae</taxon>
        <taxon>Diaporthales</taxon>
        <taxon>Diaporthaceae</taxon>
        <taxon>Diaporthe</taxon>
        <taxon>Diaporthe eres species complex</taxon>
    </lineage>
</organism>
<evidence type="ECO:0000256" key="5">
    <source>
        <dbReference type="ARBA" id="ARBA00023002"/>
    </source>
</evidence>
<dbReference type="Pfam" id="PF08031">
    <property type="entry name" value="BBE"/>
    <property type="match status" value="1"/>
</dbReference>
<dbReference type="SUPFAM" id="SSF56176">
    <property type="entry name" value="FAD-binding/transporter-associated domain-like"/>
    <property type="match status" value="1"/>
</dbReference>
<dbReference type="Pfam" id="PF01565">
    <property type="entry name" value="FAD_binding_4"/>
    <property type="match status" value="1"/>
</dbReference>
<proteinExistence type="inferred from homology"/>
<dbReference type="PROSITE" id="PS51387">
    <property type="entry name" value="FAD_PCMH"/>
    <property type="match status" value="1"/>
</dbReference>
<dbReference type="Proteomes" id="UP001430848">
    <property type="component" value="Unassembled WGS sequence"/>
</dbReference>
<keyword evidence="8" id="KW-1185">Reference proteome</keyword>
<feature type="domain" description="FAD-binding PCMH-type" evidence="6">
    <location>
        <begin position="62"/>
        <end position="235"/>
    </location>
</feature>
<dbReference type="InterPro" id="IPR016166">
    <property type="entry name" value="FAD-bd_PCMH"/>
</dbReference>
<keyword evidence="5" id="KW-0560">Oxidoreductase</keyword>
<gene>
    <name evidence="7" type="ORF">SLS63_013171</name>
</gene>
<evidence type="ECO:0000256" key="4">
    <source>
        <dbReference type="ARBA" id="ARBA00022827"/>
    </source>
</evidence>
<reference evidence="7 8" key="1">
    <citation type="submission" date="2024-02" db="EMBL/GenBank/DDBJ databases">
        <title>De novo assembly and annotation of 12 fungi associated with fruit tree decline syndrome in Ontario, Canada.</title>
        <authorList>
            <person name="Sulman M."/>
            <person name="Ellouze W."/>
            <person name="Ilyukhin E."/>
        </authorList>
    </citation>
    <scope>NUCLEOTIDE SEQUENCE [LARGE SCALE GENOMIC DNA]</scope>
    <source>
        <strain evidence="7 8">M169</strain>
    </source>
</reference>
<evidence type="ECO:0000256" key="3">
    <source>
        <dbReference type="ARBA" id="ARBA00022630"/>
    </source>
</evidence>
<comment type="similarity">
    <text evidence="2">Belongs to the oxygen-dependent FAD-linked oxidoreductase family.</text>
</comment>
<dbReference type="Gene3D" id="3.30.465.10">
    <property type="match status" value="1"/>
</dbReference>